<dbReference type="STRING" id="1185876.BN8_00865"/>
<sequence length="470" mass="53440">MLRKLTILTVLIGLSSCLFAQPVKLNPQVDRRVELLSIVFRLAGNDEYNGHQFGAYVNDIHRHFDAHKNHPAVAMARQLAQDNGVGYDAVMSMAIHLEQPPSLKPIMAFSKAQLDKRWGATNAESFAKLLQRFYQDARCQAFFDQHEAMYQTAITRFGQVLDKVDQSWYKQYYGTVPAGKFNVVIGVGNGGGNFGPKVIHADGQEEIYAIMGTWAVDSLNNPTYEASSVLPIIIHEFNHSFVNSLIDAHEDALESSGNAIFPQVADQMRRQAYGNWKTMYYESLVRASVVRYLARHDPEGQTVWRQVRAEEANGFIWTQSLTDLLEEYEKSRDQFPTLASFMPRIVEFFDKTAADFPALRQAYDQKRAHVVAVEPLADKTIDVDPTLTELVIRFDKPMNPKKISINMGEKGKEHFPLRDMLGFSNDNRSLRLKVALKPNWEYSFKLTDRSFQTTDGYPLVEHEVAFKTGK</sequence>
<feature type="chain" id="PRO_5003659699" description="DUF4932 domain-containing protein" evidence="1">
    <location>
        <begin position="21"/>
        <end position="470"/>
    </location>
</feature>
<dbReference type="EMBL" id="CAIT01000004">
    <property type="protein sequence ID" value="CCH51907.1"/>
    <property type="molecule type" value="Genomic_DNA"/>
</dbReference>
<keyword evidence="3" id="KW-1185">Reference proteome</keyword>
<gene>
    <name evidence="2" type="ORF">BN8_00865</name>
</gene>
<keyword evidence="1" id="KW-0732">Signal</keyword>
<dbReference type="Proteomes" id="UP000009309">
    <property type="component" value="Unassembled WGS sequence"/>
</dbReference>
<name>I2GDD3_9BACT</name>
<organism evidence="2 3">
    <name type="scientific">Fibrisoma limi BUZ 3</name>
    <dbReference type="NCBI Taxonomy" id="1185876"/>
    <lineage>
        <taxon>Bacteria</taxon>
        <taxon>Pseudomonadati</taxon>
        <taxon>Bacteroidota</taxon>
        <taxon>Cytophagia</taxon>
        <taxon>Cytophagales</taxon>
        <taxon>Spirosomataceae</taxon>
        <taxon>Fibrisoma</taxon>
    </lineage>
</organism>
<reference evidence="2 3" key="1">
    <citation type="journal article" date="2012" name="J. Bacteriol.">
        <title>Genome Sequence of the Filamentous Bacterium Fibrisoma limi BUZ 3T.</title>
        <authorList>
            <person name="Filippini M."/>
            <person name="Qi W."/>
            <person name="Jaenicke S."/>
            <person name="Goesmann A."/>
            <person name="Smits T.H."/>
            <person name="Bagheri H.C."/>
        </authorList>
    </citation>
    <scope>NUCLEOTIDE SEQUENCE [LARGE SCALE GENOMIC DNA]</scope>
    <source>
        <strain evidence="3">BUZ 3T</strain>
    </source>
</reference>
<dbReference type="InterPro" id="IPR032560">
    <property type="entry name" value="DUF4932"/>
</dbReference>
<feature type="signal peptide" evidence="1">
    <location>
        <begin position="1"/>
        <end position="20"/>
    </location>
</feature>
<dbReference type="AlphaFoldDB" id="I2GDD3"/>
<evidence type="ECO:0000256" key="1">
    <source>
        <dbReference type="SAM" id="SignalP"/>
    </source>
</evidence>
<comment type="caution">
    <text evidence="2">The sequence shown here is derived from an EMBL/GenBank/DDBJ whole genome shotgun (WGS) entry which is preliminary data.</text>
</comment>
<dbReference type="OrthoDB" id="6402335at2"/>
<evidence type="ECO:0000313" key="3">
    <source>
        <dbReference type="Proteomes" id="UP000009309"/>
    </source>
</evidence>
<dbReference type="eggNOG" id="ENOG502ZBBY">
    <property type="taxonomic scope" value="Bacteria"/>
</dbReference>
<dbReference type="RefSeq" id="WP_009280493.1">
    <property type="nucleotide sequence ID" value="NZ_CAIT01000004.1"/>
</dbReference>
<evidence type="ECO:0000313" key="2">
    <source>
        <dbReference type="EMBL" id="CCH51907.1"/>
    </source>
</evidence>
<accession>I2GDD3</accession>
<dbReference type="Pfam" id="PF16286">
    <property type="entry name" value="DUF4932"/>
    <property type="match status" value="1"/>
</dbReference>
<proteinExistence type="predicted"/>
<dbReference type="PROSITE" id="PS51257">
    <property type="entry name" value="PROKAR_LIPOPROTEIN"/>
    <property type="match status" value="1"/>
</dbReference>
<protein>
    <recommendedName>
        <fullName evidence="4">DUF4932 domain-containing protein</fullName>
    </recommendedName>
</protein>
<evidence type="ECO:0008006" key="4">
    <source>
        <dbReference type="Google" id="ProtNLM"/>
    </source>
</evidence>